<evidence type="ECO:0000256" key="1">
    <source>
        <dbReference type="SAM" id="MobiDB-lite"/>
    </source>
</evidence>
<proteinExistence type="predicted"/>
<dbReference type="SMART" id="SM00705">
    <property type="entry name" value="THEG"/>
    <property type="match status" value="3"/>
</dbReference>
<dbReference type="EMBL" id="CH964272">
    <property type="protein sequence ID" value="KRF99889.1"/>
    <property type="molecule type" value="Genomic_DNA"/>
</dbReference>
<organism evidence="2 3">
    <name type="scientific">Drosophila willistoni</name>
    <name type="common">Fruit fly</name>
    <dbReference type="NCBI Taxonomy" id="7260"/>
    <lineage>
        <taxon>Eukaryota</taxon>
        <taxon>Metazoa</taxon>
        <taxon>Ecdysozoa</taxon>
        <taxon>Arthropoda</taxon>
        <taxon>Hexapoda</taxon>
        <taxon>Insecta</taxon>
        <taxon>Pterygota</taxon>
        <taxon>Neoptera</taxon>
        <taxon>Endopterygota</taxon>
        <taxon>Diptera</taxon>
        <taxon>Brachycera</taxon>
        <taxon>Muscomorpha</taxon>
        <taxon>Ephydroidea</taxon>
        <taxon>Drosophilidae</taxon>
        <taxon>Drosophila</taxon>
        <taxon>Sophophora</taxon>
    </lineage>
</organism>
<feature type="region of interest" description="Disordered" evidence="1">
    <location>
        <begin position="215"/>
        <end position="237"/>
    </location>
</feature>
<protein>
    <submittedName>
        <fullName evidence="2">Uncharacterized protein</fullName>
    </submittedName>
</protein>
<keyword evidence="3" id="KW-1185">Reference proteome</keyword>
<dbReference type="OrthoDB" id="8015522at2759"/>
<dbReference type="InterPro" id="IPR006623">
    <property type="entry name" value="THEG"/>
</dbReference>
<gene>
    <name evidence="2" type="primary">Dwil\GK27813</name>
    <name evidence="2" type="ORF">Dwil_GK27813</name>
</gene>
<evidence type="ECO:0000313" key="3">
    <source>
        <dbReference type="Proteomes" id="UP000007798"/>
    </source>
</evidence>
<dbReference type="Proteomes" id="UP000007798">
    <property type="component" value="Unassembled WGS sequence"/>
</dbReference>
<sequence length="267" mass="31239">MSAANILNEVHNEPHTDPYGTVDSTADANEKRLAHEEWINKNSQPKKRVIPRVEREPTRWQKKGPMKKKQWKQFFEWAQKNAVPYERKLPEVTVPCAADYLPCGKEPRAIDRDDLLERMDELSTPLPHKMTPKYKSDKNVATYSPVIEWGQPPMPQKGRPFLTPKVPCCFPNDEVEQAFWFAYRFPIRKEALNGHASPRIINLAKPRVMPPFPPHCPIPERPPATDPLDGPAPKRKKFTPRQWRLHQIRLIYLSKPVTRPQYDYFYM</sequence>
<evidence type="ECO:0000313" key="2">
    <source>
        <dbReference type="EMBL" id="KRF99889.1"/>
    </source>
</evidence>
<reference evidence="2 3" key="1">
    <citation type="journal article" date="2007" name="Nature">
        <title>Evolution of genes and genomes on the Drosophila phylogeny.</title>
        <authorList>
            <consortium name="Drosophila 12 Genomes Consortium"/>
            <person name="Clark A.G."/>
            <person name="Eisen M.B."/>
            <person name="Smith D.R."/>
            <person name="Bergman C.M."/>
            <person name="Oliver B."/>
            <person name="Markow T.A."/>
            <person name="Kaufman T.C."/>
            <person name="Kellis M."/>
            <person name="Gelbart W."/>
            <person name="Iyer V.N."/>
            <person name="Pollard D.A."/>
            <person name="Sackton T.B."/>
            <person name="Larracuente A.M."/>
            <person name="Singh N.D."/>
            <person name="Abad J.P."/>
            <person name="Abt D.N."/>
            <person name="Adryan B."/>
            <person name="Aguade M."/>
            <person name="Akashi H."/>
            <person name="Anderson W.W."/>
            <person name="Aquadro C.F."/>
            <person name="Ardell D.H."/>
            <person name="Arguello R."/>
            <person name="Artieri C.G."/>
            <person name="Barbash D.A."/>
            <person name="Barker D."/>
            <person name="Barsanti P."/>
            <person name="Batterham P."/>
            <person name="Batzoglou S."/>
            <person name="Begun D."/>
            <person name="Bhutkar A."/>
            <person name="Blanco E."/>
            <person name="Bosak S.A."/>
            <person name="Bradley R.K."/>
            <person name="Brand A.D."/>
            <person name="Brent M.R."/>
            <person name="Brooks A.N."/>
            <person name="Brown R.H."/>
            <person name="Butlin R.K."/>
            <person name="Caggese C."/>
            <person name="Calvi B.R."/>
            <person name="Bernardo de Carvalho A."/>
            <person name="Caspi A."/>
            <person name="Castrezana S."/>
            <person name="Celniker S.E."/>
            <person name="Chang J.L."/>
            <person name="Chapple C."/>
            <person name="Chatterji S."/>
            <person name="Chinwalla A."/>
            <person name="Civetta A."/>
            <person name="Clifton S.W."/>
            <person name="Comeron J.M."/>
            <person name="Costello J.C."/>
            <person name="Coyne J.A."/>
            <person name="Daub J."/>
            <person name="David R.G."/>
            <person name="Delcher A.L."/>
            <person name="Delehaunty K."/>
            <person name="Do C.B."/>
            <person name="Ebling H."/>
            <person name="Edwards K."/>
            <person name="Eickbush T."/>
            <person name="Evans J.D."/>
            <person name="Filipski A."/>
            <person name="Findeiss S."/>
            <person name="Freyhult E."/>
            <person name="Fulton L."/>
            <person name="Fulton R."/>
            <person name="Garcia A.C."/>
            <person name="Gardiner A."/>
            <person name="Garfield D.A."/>
            <person name="Garvin B.E."/>
            <person name="Gibson G."/>
            <person name="Gilbert D."/>
            <person name="Gnerre S."/>
            <person name="Godfrey J."/>
            <person name="Good R."/>
            <person name="Gotea V."/>
            <person name="Gravely B."/>
            <person name="Greenberg A.J."/>
            <person name="Griffiths-Jones S."/>
            <person name="Gross S."/>
            <person name="Guigo R."/>
            <person name="Gustafson E.A."/>
            <person name="Haerty W."/>
            <person name="Hahn M.W."/>
            <person name="Halligan D.L."/>
            <person name="Halpern A.L."/>
            <person name="Halter G.M."/>
            <person name="Han M.V."/>
            <person name="Heger A."/>
            <person name="Hillier L."/>
            <person name="Hinrichs A.S."/>
            <person name="Holmes I."/>
            <person name="Hoskins R.A."/>
            <person name="Hubisz M.J."/>
            <person name="Hultmark D."/>
            <person name="Huntley M.A."/>
            <person name="Jaffe D.B."/>
            <person name="Jagadeeshan S."/>
            <person name="Jeck W.R."/>
            <person name="Johnson J."/>
            <person name="Jones C.D."/>
            <person name="Jordan W.C."/>
            <person name="Karpen G.H."/>
            <person name="Kataoka E."/>
            <person name="Keightley P.D."/>
            <person name="Kheradpour P."/>
            <person name="Kirkness E.F."/>
            <person name="Koerich L.B."/>
            <person name="Kristiansen K."/>
            <person name="Kudrna D."/>
            <person name="Kulathinal R.J."/>
            <person name="Kumar S."/>
            <person name="Kwok R."/>
            <person name="Lander E."/>
            <person name="Langley C.H."/>
            <person name="Lapoint R."/>
            <person name="Lazzaro B.P."/>
            <person name="Lee S.J."/>
            <person name="Levesque L."/>
            <person name="Li R."/>
            <person name="Lin C.F."/>
            <person name="Lin M.F."/>
            <person name="Lindblad-Toh K."/>
            <person name="Llopart A."/>
            <person name="Long M."/>
            <person name="Low L."/>
            <person name="Lozovsky E."/>
            <person name="Lu J."/>
            <person name="Luo M."/>
            <person name="Machado C.A."/>
            <person name="Makalowski W."/>
            <person name="Marzo M."/>
            <person name="Matsuda M."/>
            <person name="Matzkin L."/>
            <person name="McAllister B."/>
            <person name="McBride C.S."/>
            <person name="McKernan B."/>
            <person name="McKernan K."/>
            <person name="Mendez-Lago M."/>
            <person name="Minx P."/>
            <person name="Mollenhauer M.U."/>
            <person name="Montooth K."/>
            <person name="Mount S.M."/>
            <person name="Mu X."/>
            <person name="Myers E."/>
            <person name="Negre B."/>
            <person name="Newfeld S."/>
            <person name="Nielsen R."/>
            <person name="Noor M.A."/>
            <person name="O'Grady P."/>
            <person name="Pachter L."/>
            <person name="Papaceit M."/>
            <person name="Parisi M.J."/>
            <person name="Parisi M."/>
            <person name="Parts L."/>
            <person name="Pedersen J.S."/>
            <person name="Pesole G."/>
            <person name="Phillippy A.M."/>
            <person name="Ponting C.P."/>
            <person name="Pop M."/>
            <person name="Porcelli D."/>
            <person name="Powell J.R."/>
            <person name="Prohaska S."/>
            <person name="Pruitt K."/>
            <person name="Puig M."/>
            <person name="Quesneville H."/>
            <person name="Ram K.R."/>
            <person name="Rand D."/>
            <person name="Rasmussen M.D."/>
            <person name="Reed L.K."/>
            <person name="Reenan R."/>
            <person name="Reily A."/>
            <person name="Remington K.A."/>
            <person name="Rieger T.T."/>
            <person name="Ritchie M.G."/>
            <person name="Robin C."/>
            <person name="Rogers Y.H."/>
            <person name="Rohde C."/>
            <person name="Rozas J."/>
            <person name="Rubenfield M.J."/>
            <person name="Ruiz A."/>
            <person name="Russo S."/>
            <person name="Salzberg S.L."/>
            <person name="Sanchez-Gracia A."/>
            <person name="Saranga D.J."/>
            <person name="Sato H."/>
            <person name="Schaeffer S.W."/>
            <person name="Schatz M.C."/>
            <person name="Schlenke T."/>
            <person name="Schwartz R."/>
            <person name="Segarra C."/>
            <person name="Singh R.S."/>
            <person name="Sirot L."/>
            <person name="Sirota M."/>
            <person name="Sisneros N.B."/>
            <person name="Smith C.D."/>
            <person name="Smith T.F."/>
            <person name="Spieth J."/>
            <person name="Stage D.E."/>
            <person name="Stark A."/>
            <person name="Stephan W."/>
            <person name="Strausberg R.L."/>
            <person name="Strempel S."/>
            <person name="Sturgill D."/>
            <person name="Sutton G."/>
            <person name="Sutton G.G."/>
            <person name="Tao W."/>
            <person name="Teichmann S."/>
            <person name="Tobari Y.N."/>
            <person name="Tomimura Y."/>
            <person name="Tsolas J.M."/>
            <person name="Valente V.L."/>
            <person name="Venter E."/>
            <person name="Venter J.C."/>
            <person name="Vicario S."/>
            <person name="Vieira F.G."/>
            <person name="Vilella A.J."/>
            <person name="Villasante A."/>
            <person name="Walenz B."/>
            <person name="Wang J."/>
            <person name="Wasserman M."/>
            <person name="Watts T."/>
            <person name="Wilson D."/>
            <person name="Wilson R.K."/>
            <person name="Wing R.A."/>
            <person name="Wolfner M.F."/>
            <person name="Wong A."/>
            <person name="Wong G.K."/>
            <person name="Wu C.I."/>
            <person name="Wu G."/>
            <person name="Yamamoto D."/>
            <person name="Yang H.P."/>
            <person name="Yang S.P."/>
            <person name="Yorke J.A."/>
            <person name="Yoshida K."/>
            <person name="Zdobnov E."/>
            <person name="Zhang P."/>
            <person name="Zhang Y."/>
            <person name="Zimin A.V."/>
            <person name="Baldwin J."/>
            <person name="Abdouelleil A."/>
            <person name="Abdulkadir J."/>
            <person name="Abebe A."/>
            <person name="Abera B."/>
            <person name="Abreu J."/>
            <person name="Acer S.C."/>
            <person name="Aftuck L."/>
            <person name="Alexander A."/>
            <person name="An P."/>
            <person name="Anderson E."/>
            <person name="Anderson S."/>
            <person name="Arachi H."/>
            <person name="Azer M."/>
            <person name="Bachantsang P."/>
            <person name="Barry A."/>
            <person name="Bayul T."/>
            <person name="Berlin A."/>
            <person name="Bessette D."/>
            <person name="Bloom T."/>
            <person name="Blye J."/>
            <person name="Boguslavskiy L."/>
            <person name="Bonnet C."/>
            <person name="Boukhgalter B."/>
            <person name="Bourzgui I."/>
            <person name="Brown A."/>
            <person name="Cahill P."/>
            <person name="Channer S."/>
            <person name="Cheshatsang Y."/>
            <person name="Chuda L."/>
            <person name="Citroen M."/>
            <person name="Collymore A."/>
            <person name="Cooke P."/>
            <person name="Costello M."/>
            <person name="D'Aco K."/>
            <person name="Daza R."/>
            <person name="De Haan G."/>
            <person name="DeGray S."/>
            <person name="DeMaso C."/>
            <person name="Dhargay N."/>
            <person name="Dooley K."/>
            <person name="Dooley E."/>
            <person name="Doricent M."/>
            <person name="Dorje P."/>
            <person name="Dorjee K."/>
            <person name="Dupes A."/>
            <person name="Elong R."/>
            <person name="Falk J."/>
            <person name="Farina A."/>
            <person name="Faro S."/>
            <person name="Ferguson D."/>
            <person name="Fisher S."/>
            <person name="Foley C.D."/>
            <person name="Franke A."/>
            <person name="Friedrich D."/>
            <person name="Gadbois L."/>
            <person name="Gearin G."/>
            <person name="Gearin C.R."/>
            <person name="Giannoukos G."/>
            <person name="Goode T."/>
            <person name="Graham J."/>
            <person name="Grandbois E."/>
            <person name="Grewal S."/>
            <person name="Gyaltsen K."/>
            <person name="Hafez N."/>
            <person name="Hagos B."/>
            <person name="Hall J."/>
            <person name="Henson C."/>
            <person name="Hollinger A."/>
            <person name="Honan T."/>
            <person name="Huard M.D."/>
            <person name="Hughes L."/>
            <person name="Hurhula B."/>
            <person name="Husby M.E."/>
            <person name="Kamat A."/>
            <person name="Kanga B."/>
            <person name="Kashin S."/>
            <person name="Khazanovich D."/>
            <person name="Kisner P."/>
            <person name="Lance K."/>
            <person name="Lara M."/>
            <person name="Lee W."/>
            <person name="Lennon N."/>
            <person name="Letendre F."/>
            <person name="LeVine R."/>
            <person name="Lipovsky A."/>
            <person name="Liu X."/>
            <person name="Liu J."/>
            <person name="Liu S."/>
            <person name="Lokyitsang T."/>
            <person name="Lokyitsang Y."/>
            <person name="Lubonja R."/>
            <person name="Lui A."/>
            <person name="MacDonald P."/>
            <person name="Magnisalis V."/>
            <person name="Maru K."/>
            <person name="Matthews C."/>
            <person name="McCusker W."/>
            <person name="McDonough S."/>
            <person name="Mehta T."/>
            <person name="Meldrim J."/>
            <person name="Meneus L."/>
            <person name="Mihai O."/>
            <person name="Mihalev A."/>
            <person name="Mihova T."/>
            <person name="Mittelman R."/>
            <person name="Mlenga V."/>
            <person name="Montmayeur A."/>
            <person name="Mulrain L."/>
            <person name="Navidi A."/>
            <person name="Naylor J."/>
            <person name="Negash T."/>
            <person name="Nguyen T."/>
            <person name="Nguyen N."/>
            <person name="Nicol R."/>
            <person name="Norbu C."/>
            <person name="Norbu N."/>
            <person name="Novod N."/>
            <person name="O'Neill B."/>
            <person name="Osman S."/>
            <person name="Markiewicz E."/>
            <person name="Oyono O.L."/>
            <person name="Patti C."/>
            <person name="Phunkhang P."/>
            <person name="Pierre F."/>
            <person name="Priest M."/>
            <person name="Raghuraman S."/>
            <person name="Rege F."/>
            <person name="Reyes R."/>
            <person name="Rise C."/>
            <person name="Rogov P."/>
            <person name="Ross K."/>
            <person name="Ryan E."/>
            <person name="Settipalli S."/>
            <person name="Shea T."/>
            <person name="Sherpa N."/>
            <person name="Shi L."/>
            <person name="Shih D."/>
            <person name="Sparrow T."/>
            <person name="Spaulding J."/>
            <person name="Stalker J."/>
            <person name="Stange-Thomann N."/>
            <person name="Stavropoulos S."/>
            <person name="Stone C."/>
            <person name="Strader C."/>
            <person name="Tesfaye S."/>
            <person name="Thomson T."/>
            <person name="Thoulutsang Y."/>
            <person name="Thoulutsang D."/>
            <person name="Topham K."/>
            <person name="Topping I."/>
            <person name="Tsamla T."/>
            <person name="Vassiliev H."/>
            <person name="Vo A."/>
            <person name="Wangchuk T."/>
            <person name="Wangdi T."/>
            <person name="Weiand M."/>
            <person name="Wilkinson J."/>
            <person name="Wilson A."/>
            <person name="Yadav S."/>
            <person name="Young G."/>
            <person name="Yu Q."/>
            <person name="Zembek L."/>
            <person name="Zhong D."/>
            <person name="Zimmer A."/>
            <person name="Zwirko Z."/>
            <person name="Jaffe D.B."/>
            <person name="Alvarez P."/>
            <person name="Brockman W."/>
            <person name="Butler J."/>
            <person name="Chin C."/>
            <person name="Gnerre S."/>
            <person name="Grabherr M."/>
            <person name="Kleber M."/>
            <person name="Mauceli E."/>
            <person name="MacCallum I."/>
        </authorList>
    </citation>
    <scope>NUCLEOTIDE SEQUENCE [LARGE SCALE GENOMIC DNA]</scope>
    <source>
        <strain evidence="3">Tucson 14030-0811.24</strain>
    </source>
</reference>
<feature type="compositionally biased region" description="Pro residues" evidence="1">
    <location>
        <begin position="215"/>
        <end position="225"/>
    </location>
</feature>
<accession>A0A0Q9X445</accession>
<feature type="region of interest" description="Disordered" evidence="1">
    <location>
        <begin position="1"/>
        <end position="31"/>
    </location>
</feature>
<dbReference type="InParanoid" id="A0A0Q9X445"/>
<name>A0A0Q9X445_DROWI</name>
<dbReference type="AlphaFoldDB" id="A0A0Q9X445"/>
<dbReference type="STRING" id="7260.A0A0Q9X445"/>